<protein>
    <submittedName>
        <fullName evidence="1">Uncharacterized protein</fullName>
    </submittedName>
</protein>
<dbReference type="Proteomes" id="UP000279089">
    <property type="component" value="Unassembled WGS sequence"/>
</dbReference>
<organism evidence="1 2">
    <name type="scientific">Chitinophaga barathri</name>
    <dbReference type="NCBI Taxonomy" id="1647451"/>
    <lineage>
        <taxon>Bacteria</taxon>
        <taxon>Pseudomonadati</taxon>
        <taxon>Bacteroidota</taxon>
        <taxon>Chitinophagia</taxon>
        <taxon>Chitinophagales</taxon>
        <taxon>Chitinophagaceae</taxon>
        <taxon>Chitinophaga</taxon>
    </lineage>
</organism>
<keyword evidence="2" id="KW-1185">Reference proteome</keyword>
<reference evidence="2" key="1">
    <citation type="submission" date="2018-11" db="EMBL/GenBank/DDBJ databases">
        <title>Chitinophaga lutea sp.nov., isolate from arsenic contaminated soil.</title>
        <authorList>
            <person name="Zong Y."/>
        </authorList>
    </citation>
    <scope>NUCLEOTIDE SEQUENCE [LARGE SCALE GENOMIC DNA]</scope>
    <source>
        <strain evidence="2">YLT18</strain>
    </source>
</reference>
<name>A0A3N4MF58_9BACT</name>
<dbReference type="OrthoDB" id="905286at2"/>
<comment type="caution">
    <text evidence="1">The sequence shown here is derived from an EMBL/GenBank/DDBJ whole genome shotgun (WGS) entry which is preliminary data.</text>
</comment>
<evidence type="ECO:0000313" key="2">
    <source>
        <dbReference type="Proteomes" id="UP000279089"/>
    </source>
</evidence>
<evidence type="ECO:0000313" key="1">
    <source>
        <dbReference type="EMBL" id="RPD38279.1"/>
    </source>
</evidence>
<dbReference type="AlphaFoldDB" id="A0A3N4MF58"/>
<dbReference type="EMBL" id="RMBX01000016">
    <property type="protein sequence ID" value="RPD38279.1"/>
    <property type="molecule type" value="Genomic_DNA"/>
</dbReference>
<gene>
    <name evidence="1" type="ORF">EG028_25645</name>
</gene>
<dbReference type="RefSeq" id="WP_120519153.1">
    <property type="nucleotide sequence ID" value="NZ_QXZY01000016.1"/>
</dbReference>
<sequence>MSIFDYPRINVKGLIAINVGTANNDDYSGYQFPTGSKFAGQPMRLCDSQNVQPIMYNMDDDEWVKWVQQTVDVYEPPQDVKLKKVPPRFEGAPSNGQVIPSEWNYYGDMGATMMNVNVTGINDPNSQIPASLLTQLQSSQLSFLNRLGPNGRNTGMVIDVNSEDPTNTQMFADTMSLMTSSEVLFSGKPSKGMTRWINFARNANLTGPNGAAATFQQIVPLSELQGQPILAGLPQKSPLGRPLAGIVCRYTLYRPLQEINYFAPQYQGQGWFNAMIQLYSTQGINPDYLTLQGTIAPWFEGDATSQPIGRYLEPIAFPTPKDFKGNSGPGLPMRVPPAMMAIDAKQQVLSIDCSAVWPDYYAGAPAYNPLATDDNPKYPFGTMSVSVVANGIRTSLGDIDYMNMAKNDANGWIFDLPLTATTGDMVATGVVSVKCYSDTINQYILQEKDLFIFSEQSGVYAEQVVGNLNPTTGRFRYDGIDTTPISFTVYRKGLPLPPDDPMRFTLYYWETTPNQNDGQQRFTILQTDYQAGAPITFPAGKCGNFLITCTPQNDPPPPDLYSNFDPLTGCYINIRILPNYKDYSEFYKDPNAAIPVGNDKLTFEVIYEEVLRNYYLMYPAMSKVVKLNDPKAWNDPVMARMLMQRISLEVWGQSIAMPRTRDLSDSRRTLLNAWCLKIINA</sequence>
<proteinExistence type="predicted"/>
<accession>A0A3N4MF58</accession>